<dbReference type="Pfam" id="PF17164">
    <property type="entry name" value="DUF5122"/>
    <property type="match status" value="3"/>
</dbReference>
<keyword evidence="1" id="KW-0812">Transmembrane</keyword>
<keyword evidence="4" id="KW-1185">Reference proteome</keyword>
<dbReference type="InterPro" id="IPR032175">
    <property type="entry name" value="DUF5008"/>
</dbReference>
<protein>
    <recommendedName>
        <fullName evidence="2">DUF5008 domain-containing protein</fullName>
    </recommendedName>
</protein>
<feature type="domain" description="DUF5008" evidence="2">
    <location>
        <begin position="35"/>
        <end position="126"/>
    </location>
</feature>
<dbReference type="EMBL" id="BJXH01000013">
    <property type="protein sequence ID" value="GEM68086.1"/>
    <property type="molecule type" value="Genomic_DNA"/>
</dbReference>
<dbReference type="Proteomes" id="UP000321676">
    <property type="component" value="Unassembled WGS sequence"/>
</dbReference>
<organism evidence="3 4">
    <name type="scientific">Sphingobacterium mizutaii NBRC 14946 = DSM 11724</name>
    <dbReference type="NCBI Taxonomy" id="1220576"/>
    <lineage>
        <taxon>Bacteria</taxon>
        <taxon>Pseudomonadati</taxon>
        <taxon>Bacteroidota</taxon>
        <taxon>Sphingobacteriia</taxon>
        <taxon>Sphingobacteriales</taxon>
        <taxon>Sphingobacteriaceae</taxon>
        <taxon>Sphingobacterium</taxon>
    </lineage>
</organism>
<dbReference type="Pfam" id="PF16400">
    <property type="entry name" value="DUF5008"/>
    <property type="match status" value="1"/>
</dbReference>
<dbReference type="InterPro" id="IPR013783">
    <property type="entry name" value="Ig-like_fold"/>
</dbReference>
<keyword evidence="1" id="KW-0472">Membrane</keyword>
<dbReference type="PROSITE" id="PS51257">
    <property type="entry name" value="PROKAR_LIPOPROTEIN"/>
    <property type="match status" value="1"/>
</dbReference>
<evidence type="ECO:0000313" key="3">
    <source>
        <dbReference type="EMBL" id="GEM68086.1"/>
    </source>
</evidence>
<dbReference type="Gene3D" id="2.80.10.50">
    <property type="match status" value="1"/>
</dbReference>
<feature type="transmembrane region" description="Helical" evidence="1">
    <location>
        <begin position="12"/>
        <end position="28"/>
    </location>
</feature>
<name>A0ABQ0W3S9_9SPHI</name>
<comment type="caution">
    <text evidence="3">The sequence shown here is derived from an EMBL/GenBank/DDBJ whole genome shotgun (WGS) entry which is preliminary data.</text>
</comment>
<evidence type="ECO:0000256" key="1">
    <source>
        <dbReference type="SAM" id="Phobius"/>
    </source>
</evidence>
<evidence type="ECO:0000259" key="2">
    <source>
        <dbReference type="Pfam" id="PF16400"/>
    </source>
</evidence>
<sequence>MLLKVNDKIMNKLAKYYIFIFAVFGLFSCSKEMDYHAEPYQEGKEALGIVLERTQKPAPETGGPGTQVKFKVSGLAAHKDKAIFNFNGQKAEIVSITDSEITVKVPEFASTGITSILIDDIIFYGPNFFVQGKVKIDPSWQATYGASGGGIYDILQTVEEKNILIGSFTNYENKGNIKPTNRIVRTFKNGQFDASFRPGNGVQGFLSNIVQIQNAYYIAGNFSGYDQRTDNISNLTRINLVGQIDTMAVKPYRPPHLPDTIKYYPKFNGGFNSMIHTINEHNGKILAVGDFRYHIHRTYGKPNYLETRDSVILDSTEIRSVALLNLDGSLDKTFRFSGGKAFAGANGPTKGFYHKTGSLKGKTVIYGSFTSFDSEAHGYIVRLNADGTVDKTFNVGKGASYKVESVTYNEKTGKYMLTGDFKTFNGVNTPKLVMLNSNGTIDNTFKVKAFNEGSNTRYALQLEDGLIAVSGYFLSYNGIARTNFMIIDAKGDLVKGMNNTGLVGGLISKMYETKSDDGKRAILLLGDFFKFDNIDARGITRITIE</sequence>
<dbReference type="Gene3D" id="2.60.40.10">
    <property type="entry name" value="Immunoglobulins"/>
    <property type="match status" value="1"/>
</dbReference>
<evidence type="ECO:0000313" key="4">
    <source>
        <dbReference type="Proteomes" id="UP000321676"/>
    </source>
</evidence>
<reference evidence="3 4" key="1">
    <citation type="submission" date="2019-07" db="EMBL/GenBank/DDBJ databases">
        <title>Whole genome shotgun sequence of Sphingobacterium mizutaii NBRC 14946.</title>
        <authorList>
            <person name="Hosoyama A."/>
            <person name="Uohara A."/>
            <person name="Ohji S."/>
            <person name="Ichikawa N."/>
        </authorList>
    </citation>
    <scope>NUCLEOTIDE SEQUENCE [LARGE SCALE GENOMIC DNA]</scope>
    <source>
        <strain evidence="3 4">NBRC 14946</strain>
    </source>
</reference>
<proteinExistence type="predicted"/>
<gene>
    <name evidence="3" type="ORF">SMI01S_16920</name>
</gene>
<accession>A0ABQ0W3S9</accession>
<dbReference type="InterPro" id="IPR013431">
    <property type="entry name" value="Delta_60_rpt"/>
</dbReference>
<keyword evidence="1" id="KW-1133">Transmembrane helix</keyword>